<organism evidence="2 3">
    <name type="scientific">Polyplax serrata</name>
    <name type="common">Common mouse louse</name>
    <dbReference type="NCBI Taxonomy" id="468196"/>
    <lineage>
        <taxon>Eukaryota</taxon>
        <taxon>Metazoa</taxon>
        <taxon>Ecdysozoa</taxon>
        <taxon>Arthropoda</taxon>
        <taxon>Hexapoda</taxon>
        <taxon>Insecta</taxon>
        <taxon>Pterygota</taxon>
        <taxon>Neoptera</taxon>
        <taxon>Paraneoptera</taxon>
        <taxon>Psocodea</taxon>
        <taxon>Troctomorpha</taxon>
        <taxon>Phthiraptera</taxon>
        <taxon>Anoplura</taxon>
        <taxon>Polyplacidae</taxon>
        <taxon>Polyplax</taxon>
    </lineage>
</organism>
<evidence type="ECO:0000313" key="3">
    <source>
        <dbReference type="Proteomes" id="UP001359485"/>
    </source>
</evidence>
<sequence>MWKTDGSPGRGRNHPMIFIKTYENLEALPITPGATAVSLPSCQGIRKKTTREKKSEGRQRDGRKKNMRFQVFGLRCSRGVKIWKSPAIGKKKRKRQNFV</sequence>
<keyword evidence="3" id="KW-1185">Reference proteome</keyword>
<feature type="region of interest" description="Disordered" evidence="1">
    <location>
        <begin position="43"/>
        <end position="65"/>
    </location>
</feature>
<proteinExistence type="predicted"/>
<name>A0ABR1B4K4_POLSC</name>
<dbReference type="EMBL" id="JAWJWF010000003">
    <property type="protein sequence ID" value="KAK6634864.1"/>
    <property type="molecule type" value="Genomic_DNA"/>
</dbReference>
<gene>
    <name evidence="2" type="ORF">RUM44_000111</name>
</gene>
<evidence type="ECO:0000256" key="1">
    <source>
        <dbReference type="SAM" id="MobiDB-lite"/>
    </source>
</evidence>
<dbReference type="Proteomes" id="UP001359485">
    <property type="component" value="Unassembled WGS sequence"/>
</dbReference>
<protein>
    <submittedName>
        <fullName evidence="2">Uncharacterized protein</fullName>
    </submittedName>
</protein>
<reference evidence="2 3" key="1">
    <citation type="submission" date="2023-09" db="EMBL/GenBank/DDBJ databases">
        <title>Genomes of two closely related lineages of the louse Polyplax serrata with different host specificities.</title>
        <authorList>
            <person name="Martinu J."/>
            <person name="Tarabai H."/>
            <person name="Stefka J."/>
            <person name="Hypsa V."/>
        </authorList>
    </citation>
    <scope>NUCLEOTIDE SEQUENCE [LARGE SCALE GENOMIC DNA]</scope>
    <source>
        <strain evidence="2">98ZLc_SE</strain>
    </source>
</reference>
<comment type="caution">
    <text evidence="2">The sequence shown here is derived from an EMBL/GenBank/DDBJ whole genome shotgun (WGS) entry which is preliminary data.</text>
</comment>
<accession>A0ABR1B4K4</accession>
<evidence type="ECO:0000313" key="2">
    <source>
        <dbReference type="EMBL" id="KAK6634864.1"/>
    </source>
</evidence>